<dbReference type="EC" id="2.5.1.78" evidence="3 7"/>
<dbReference type="InterPro" id="IPR034964">
    <property type="entry name" value="LS"/>
</dbReference>
<feature type="binding site" evidence="7">
    <location>
        <position position="28"/>
    </location>
    <ligand>
        <name>5-amino-6-(D-ribitylamino)uracil</name>
        <dbReference type="ChEBI" id="CHEBI:15934"/>
    </ligand>
</feature>
<evidence type="ECO:0000256" key="6">
    <source>
        <dbReference type="ARBA" id="ARBA00048785"/>
    </source>
</evidence>
<dbReference type="SUPFAM" id="SSF52121">
    <property type="entry name" value="Lumazine synthase"/>
    <property type="match status" value="1"/>
</dbReference>
<dbReference type="EMBL" id="VWPL01000022">
    <property type="protein sequence ID" value="KAA5599498.1"/>
    <property type="molecule type" value="Genomic_DNA"/>
</dbReference>
<evidence type="ECO:0000256" key="3">
    <source>
        <dbReference type="ARBA" id="ARBA00012664"/>
    </source>
</evidence>
<comment type="function">
    <text evidence="7">Catalyzes the formation of 6,7-dimethyl-8-ribityllumazine by condensation of 5-amino-6-(D-ribitylamino)uracil with 3,4-dihydroxy-2-butanone 4-phosphate. This is the penultimate step in the biosynthesis of riboflavin.</text>
</comment>
<keyword evidence="5 7" id="KW-0808">Transferase</keyword>
<dbReference type="Pfam" id="PF00885">
    <property type="entry name" value="DMRL_synthase"/>
    <property type="match status" value="1"/>
</dbReference>
<evidence type="ECO:0000256" key="2">
    <source>
        <dbReference type="ARBA" id="ARBA00007424"/>
    </source>
</evidence>
<protein>
    <recommendedName>
        <fullName evidence="3 7">6,7-dimethyl-8-ribityllumazine synthase</fullName>
        <shortName evidence="7">DMRL synthase</shortName>
        <shortName evidence="7">LS</shortName>
        <shortName evidence="7">Lumazine synthase</shortName>
        <ecNumber evidence="3 7">2.5.1.78</ecNumber>
    </recommendedName>
</protein>
<dbReference type="GO" id="GO:0005829">
    <property type="term" value="C:cytosol"/>
    <property type="evidence" value="ECO:0007669"/>
    <property type="project" value="TreeGrafter"/>
</dbReference>
<feature type="binding site" evidence="7">
    <location>
        <position position="135"/>
    </location>
    <ligand>
        <name>(2S)-2-hydroxy-3-oxobutyl phosphate</name>
        <dbReference type="ChEBI" id="CHEBI:58830"/>
    </ligand>
</feature>
<keyword evidence="9" id="KW-1185">Reference proteome</keyword>
<name>A0A5M6HV31_9HYPH</name>
<evidence type="ECO:0000256" key="4">
    <source>
        <dbReference type="ARBA" id="ARBA00022619"/>
    </source>
</evidence>
<feature type="binding site" evidence="7">
    <location>
        <begin position="88"/>
        <end position="90"/>
    </location>
    <ligand>
        <name>5-amino-6-(D-ribitylamino)uracil</name>
        <dbReference type="ChEBI" id="CHEBI:15934"/>
    </ligand>
</feature>
<dbReference type="InterPro" id="IPR036467">
    <property type="entry name" value="LS/RS_sf"/>
</dbReference>
<dbReference type="GO" id="GO:0000906">
    <property type="term" value="F:6,7-dimethyl-8-ribityllumazine synthase activity"/>
    <property type="evidence" value="ECO:0007669"/>
    <property type="project" value="UniProtKB-UniRule"/>
</dbReference>
<gene>
    <name evidence="7 8" type="primary">ribH</name>
    <name evidence="8" type="ORF">F1193_12210</name>
</gene>
<comment type="similarity">
    <text evidence="2 7">Belongs to the DMRL synthase family.</text>
</comment>
<sequence length="168" mass="17264">MIVTSSSAAAEAEQPIPGARILVVEARFYAALADLLLDGATRRLAGAGVQVDRVTVPGSLEIPAAAAILLDAAAARQAPYDGVLALGCVIRGETSHYDIVATESARGLMDLAVARALPVVNGILTVNTEAQAVERADPARLDKGGHAAAAVLSLVRLKRGLVTPERLP</sequence>
<dbReference type="OrthoDB" id="9809709at2"/>
<dbReference type="HAMAP" id="MF_00178">
    <property type="entry name" value="Lumazine_synth"/>
    <property type="match status" value="1"/>
</dbReference>
<dbReference type="Proteomes" id="UP000323886">
    <property type="component" value="Unassembled WGS sequence"/>
</dbReference>
<evidence type="ECO:0000256" key="1">
    <source>
        <dbReference type="ARBA" id="ARBA00004917"/>
    </source>
</evidence>
<accession>A0A5M6HV31</accession>
<evidence type="ECO:0000256" key="5">
    <source>
        <dbReference type="ARBA" id="ARBA00022679"/>
    </source>
</evidence>
<evidence type="ECO:0000313" key="8">
    <source>
        <dbReference type="EMBL" id="KAA5599498.1"/>
    </source>
</evidence>
<dbReference type="GO" id="GO:0009231">
    <property type="term" value="P:riboflavin biosynthetic process"/>
    <property type="evidence" value="ECO:0007669"/>
    <property type="project" value="UniProtKB-UniRule"/>
</dbReference>
<evidence type="ECO:0000256" key="7">
    <source>
        <dbReference type="HAMAP-Rule" id="MF_00178"/>
    </source>
</evidence>
<dbReference type="Gene3D" id="3.40.50.960">
    <property type="entry name" value="Lumazine/riboflavin synthase"/>
    <property type="match status" value="1"/>
</dbReference>
<feature type="binding site" evidence="7">
    <location>
        <begin position="93"/>
        <end position="94"/>
    </location>
    <ligand>
        <name>(2S)-2-hydroxy-3-oxobutyl phosphate</name>
        <dbReference type="ChEBI" id="CHEBI:58830"/>
    </ligand>
</feature>
<dbReference type="PANTHER" id="PTHR21058:SF0">
    <property type="entry name" value="6,7-DIMETHYL-8-RIBITYLLUMAZINE SYNTHASE"/>
    <property type="match status" value="1"/>
</dbReference>
<reference evidence="8 9" key="1">
    <citation type="submission" date="2019-09" db="EMBL/GenBank/DDBJ databases">
        <title>Draft Whole-Genome sequence of Blastochloris sulfoviridis DSM 729.</title>
        <authorList>
            <person name="Meyer T.E."/>
            <person name="Kyndt J.A."/>
        </authorList>
    </citation>
    <scope>NUCLEOTIDE SEQUENCE [LARGE SCALE GENOMIC DNA]</scope>
    <source>
        <strain evidence="8 9">DSM 729</strain>
    </source>
</reference>
<comment type="pathway">
    <text evidence="1 7">Cofactor biosynthesis; riboflavin biosynthesis; riboflavin from 2-hydroxy-3-oxobutyl phosphate and 5-amino-6-(D-ribitylamino)uracil: step 1/2.</text>
</comment>
<dbReference type="PANTHER" id="PTHR21058">
    <property type="entry name" value="6,7-DIMETHYL-8-RIBITYLLUMAZINE SYNTHASE DMRL SYNTHASE LUMAZINE SYNTHASE"/>
    <property type="match status" value="1"/>
</dbReference>
<dbReference type="UniPathway" id="UPA00275">
    <property type="reaction ID" value="UER00404"/>
</dbReference>
<dbReference type="InterPro" id="IPR002180">
    <property type="entry name" value="LS/RS"/>
</dbReference>
<feature type="binding site" evidence="7">
    <location>
        <position position="121"/>
    </location>
    <ligand>
        <name>5-amino-6-(D-ribitylamino)uracil</name>
        <dbReference type="ChEBI" id="CHEBI:15934"/>
    </ligand>
</feature>
<comment type="caution">
    <text evidence="8">The sequence shown here is derived from an EMBL/GenBank/DDBJ whole genome shotgun (WGS) entry which is preliminary data.</text>
</comment>
<dbReference type="NCBIfam" id="TIGR00114">
    <property type="entry name" value="lumazine-synth"/>
    <property type="match status" value="1"/>
</dbReference>
<proteinExistence type="inferred from homology"/>
<dbReference type="AlphaFoldDB" id="A0A5M6HV31"/>
<organism evidence="8 9">
    <name type="scientific">Blastochloris sulfoviridis</name>
    <dbReference type="NCBI Taxonomy" id="50712"/>
    <lineage>
        <taxon>Bacteria</taxon>
        <taxon>Pseudomonadati</taxon>
        <taxon>Pseudomonadota</taxon>
        <taxon>Alphaproteobacteria</taxon>
        <taxon>Hyphomicrobiales</taxon>
        <taxon>Blastochloridaceae</taxon>
        <taxon>Blastochloris</taxon>
    </lineage>
</organism>
<feature type="active site" description="Proton donor" evidence="7">
    <location>
        <position position="96"/>
    </location>
</feature>
<dbReference type="CDD" id="cd09209">
    <property type="entry name" value="Lumazine_synthase-I"/>
    <property type="match status" value="1"/>
</dbReference>
<evidence type="ECO:0000313" key="9">
    <source>
        <dbReference type="Proteomes" id="UP000323886"/>
    </source>
</evidence>
<feature type="binding site" evidence="7">
    <location>
        <begin position="59"/>
        <end position="61"/>
    </location>
    <ligand>
        <name>5-amino-6-(D-ribitylamino)uracil</name>
        <dbReference type="ChEBI" id="CHEBI:15934"/>
    </ligand>
</feature>
<comment type="catalytic activity">
    <reaction evidence="6 7">
        <text>(2S)-2-hydroxy-3-oxobutyl phosphate + 5-amino-6-(D-ribitylamino)uracil = 6,7-dimethyl-8-(1-D-ribityl)lumazine + phosphate + 2 H2O + H(+)</text>
        <dbReference type="Rhea" id="RHEA:26152"/>
        <dbReference type="ChEBI" id="CHEBI:15377"/>
        <dbReference type="ChEBI" id="CHEBI:15378"/>
        <dbReference type="ChEBI" id="CHEBI:15934"/>
        <dbReference type="ChEBI" id="CHEBI:43474"/>
        <dbReference type="ChEBI" id="CHEBI:58201"/>
        <dbReference type="ChEBI" id="CHEBI:58830"/>
        <dbReference type="EC" id="2.5.1.78"/>
    </reaction>
</comment>
<dbReference type="GO" id="GO:0009349">
    <property type="term" value="C:riboflavin synthase complex"/>
    <property type="evidence" value="ECO:0007669"/>
    <property type="project" value="UniProtKB-UniRule"/>
</dbReference>
<keyword evidence="4 7" id="KW-0686">Riboflavin biosynthesis</keyword>